<sequence length="380" mass="42410">MKKLKCSCQKYVNKGTKQTFNTATIEYDNKIYAFGGRQEDGIIERNIVSFDKDTLNFDIENNPALPLLDGATAASTSDAHFIFGGASLGNDKQLWIWEPNICGLSASSVDNVKVYDQNPGCLSNHSLVSYEDTLVVFGGFDESYGPSNAIWILPTKTSSGFRNNRSDGRKALQWANKTKYLIEETKVWSKVHIESEGHPQPRYGHACCASNDLMFIYGGLDSSDNLLSDLWLYSFKFSIWTSVIIEDFLQPGPCAFAQLHFWNLNETELEEAVLFHKCKMIACNFFVNEAFDPDFPVSGEQEDLSYLKGTSDDLRKLEGPDSFGAQTPACISNCVQKNFSSYRDEAVVGSLLLFGGKLSSRSPKPELSVWKLTVTLENET</sequence>
<dbReference type="InterPro" id="IPR011043">
    <property type="entry name" value="Gal_Oxase/kelch_b-propeller"/>
</dbReference>
<dbReference type="WBParaSite" id="EVEC_0000100701-mRNA-1">
    <property type="protein sequence ID" value="EVEC_0000100701-mRNA-1"/>
    <property type="gene ID" value="EVEC_0000100701"/>
</dbReference>
<accession>A0A0N4UUE7</accession>
<dbReference type="STRING" id="51028.A0A0N4UUE7"/>
<protein>
    <submittedName>
        <fullName evidence="5">BTB domain-containing protein</fullName>
    </submittedName>
</protein>
<reference evidence="3 4" key="2">
    <citation type="submission" date="2018-10" db="EMBL/GenBank/DDBJ databases">
        <authorList>
            <consortium name="Pathogen Informatics"/>
        </authorList>
    </citation>
    <scope>NUCLEOTIDE SEQUENCE [LARGE SCALE GENOMIC DNA]</scope>
</reference>
<dbReference type="Gene3D" id="2.120.10.80">
    <property type="entry name" value="Kelch-type beta propeller"/>
    <property type="match status" value="1"/>
</dbReference>
<dbReference type="InterPro" id="IPR015915">
    <property type="entry name" value="Kelch-typ_b-propeller"/>
</dbReference>
<reference evidence="5" key="1">
    <citation type="submission" date="2017-02" db="UniProtKB">
        <authorList>
            <consortium name="WormBaseParasite"/>
        </authorList>
    </citation>
    <scope>IDENTIFICATION</scope>
</reference>
<dbReference type="SUPFAM" id="SSF50965">
    <property type="entry name" value="Galactose oxidase, central domain"/>
    <property type="match status" value="1"/>
</dbReference>
<dbReference type="Proteomes" id="UP000274131">
    <property type="component" value="Unassembled WGS sequence"/>
</dbReference>
<evidence type="ECO:0000313" key="5">
    <source>
        <dbReference type="WBParaSite" id="EVEC_0000100701-mRNA-1"/>
    </source>
</evidence>
<evidence type="ECO:0000256" key="1">
    <source>
        <dbReference type="ARBA" id="ARBA00022441"/>
    </source>
</evidence>
<dbReference type="OrthoDB" id="432528at2759"/>
<dbReference type="PANTHER" id="PTHR46093">
    <property type="entry name" value="ACYL-COA-BINDING DOMAIN-CONTAINING PROTEIN 5"/>
    <property type="match status" value="1"/>
</dbReference>
<keyword evidence="2" id="KW-0677">Repeat</keyword>
<dbReference type="PANTHER" id="PTHR46093:SF18">
    <property type="entry name" value="FIBRONECTIN TYPE-III DOMAIN-CONTAINING PROTEIN"/>
    <property type="match status" value="1"/>
</dbReference>
<evidence type="ECO:0000256" key="2">
    <source>
        <dbReference type="ARBA" id="ARBA00022737"/>
    </source>
</evidence>
<evidence type="ECO:0000313" key="4">
    <source>
        <dbReference type="Proteomes" id="UP000274131"/>
    </source>
</evidence>
<gene>
    <name evidence="3" type="ORF">EVEC_LOCUS715</name>
</gene>
<organism evidence="5">
    <name type="scientific">Enterobius vermicularis</name>
    <name type="common">Human pinworm</name>
    <dbReference type="NCBI Taxonomy" id="51028"/>
    <lineage>
        <taxon>Eukaryota</taxon>
        <taxon>Metazoa</taxon>
        <taxon>Ecdysozoa</taxon>
        <taxon>Nematoda</taxon>
        <taxon>Chromadorea</taxon>
        <taxon>Rhabditida</taxon>
        <taxon>Spirurina</taxon>
        <taxon>Oxyuridomorpha</taxon>
        <taxon>Oxyuroidea</taxon>
        <taxon>Oxyuridae</taxon>
        <taxon>Enterobius</taxon>
    </lineage>
</organism>
<keyword evidence="1" id="KW-0880">Kelch repeat</keyword>
<dbReference type="AlphaFoldDB" id="A0A0N4UUE7"/>
<proteinExistence type="predicted"/>
<name>A0A0N4UUE7_ENTVE</name>
<dbReference type="SUPFAM" id="SSF117281">
    <property type="entry name" value="Kelch motif"/>
    <property type="match status" value="1"/>
</dbReference>
<dbReference type="Pfam" id="PF24681">
    <property type="entry name" value="Kelch_KLHDC2_KLHL20_DRC7"/>
    <property type="match status" value="1"/>
</dbReference>
<keyword evidence="4" id="KW-1185">Reference proteome</keyword>
<evidence type="ECO:0000313" key="3">
    <source>
        <dbReference type="EMBL" id="VDD85572.1"/>
    </source>
</evidence>
<dbReference type="EMBL" id="UXUI01007133">
    <property type="protein sequence ID" value="VDD85572.1"/>
    <property type="molecule type" value="Genomic_DNA"/>
</dbReference>